<feature type="chain" id="PRO_5039942688" evidence="2">
    <location>
        <begin position="24"/>
        <end position="339"/>
    </location>
</feature>
<feature type="compositionally biased region" description="Polar residues" evidence="1">
    <location>
        <begin position="252"/>
        <end position="278"/>
    </location>
</feature>
<feature type="signal peptide" evidence="2">
    <location>
        <begin position="1"/>
        <end position="23"/>
    </location>
</feature>
<dbReference type="Proteomes" id="UP000001554">
    <property type="component" value="Chromosome 5"/>
</dbReference>
<evidence type="ECO:0000313" key="4">
    <source>
        <dbReference type="RefSeq" id="XP_035675457.1"/>
    </source>
</evidence>
<evidence type="ECO:0000256" key="2">
    <source>
        <dbReference type="SAM" id="SignalP"/>
    </source>
</evidence>
<dbReference type="GeneID" id="118415183"/>
<dbReference type="OrthoDB" id="10009716at2759"/>
<reference evidence="3" key="1">
    <citation type="journal article" date="2020" name="Nat. Ecol. Evol.">
        <title>Deeply conserved synteny resolves early events in vertebrate evolution.</title>
        <authorList>
            <person name="Simakov O."/>
            <person name="Marletaz F."/>
            <person name="Yue J.X."/>
            <person name="O'Connell B."/>
            <person name="Jenkins J."/>
            <person name="Brandt A."/>
            <person name="Calef R."/>
            <person name="Tung C.H."/>
            <person name="Huang T.K."/>
            <person name="Schmutz J."/>
            <person name="Satoh N."/>
            <person name="Yu J.K."/>
            <person name="Putnam N.H."/>
            <person name="Green R.E."/>
            <person name="Rokhsar D.S."/>
        </authorList>
    </citation>
    <scope>NUCLEOTIDE SEQUENCE [LARGE SCALE GENOMIC DNA]</scope>
    <source>
        <strain evidence="3">S238N-H82</strain>
    </source>
</reference>
<feature type="region of interest" description="Disordered" evidence="1">
    <location>
        <begin position="244"/>
        <end position="312"/>
    </location>
</feature>
<keyword evidence="2" id="KW-0732">Signal</keyword>
<dbReference type="RefSeq" id="XP_035675457.1">
    <property type="nucleotide sequence ID" value="XM_035819564.1"/>
</dbReference>
<protein>
    <submittedName>
        <fullName evidence="4">Uncharacterized protein LOC118415183</fullName>
    </submittedName>
</protein>
<name>A0A9J7L3K7_BRAFL</name>
<organism evidence="3 4">
    <name type="scientific">Branchiostoma floridae</name>
    <name type="common">Florida lancelet</name>
    <name type="synonym">Amphioxus</name>
    <dbReference type="NCBI Taxonomy" id="7739"/>
    <lineage>
        <taxon>Eukaryota</taxon>
        <taxon>Metazoa</taxon>
        <taxon>Chordata</taxon>
        <taxon>Cephalochordata</taxon>
        <taxon>Leptocardii</taxon>
        <taxon>Amphioxiformes</taxon>
        <taxon>Branchiostomatidae</taxon>
        <taxon>Branchiostoma</taxon>
    </lineage>
</organism>
<gene>
    <name evidence="4" type="primary">LOC118415183</name>
</gene>
<sequence>MWTPMVWLLPLFLAWPAAHRAVATVNDLQNTGGDLPRSQGIPLHVLDSLVEDQVADDGQRYDIDASSPDETADVKRAPSQLSRLNLGEGYSRYGRGYLQQLMSSLGSGYNRSNRKSLTRHNIDLGYSRYGRSPNQLNRHQLGKGFSRYGRAPKPINRFDLGLGYNRYGRTSKPLNRFDLGLGYNRYGRSPKPLNRFNLGSGYNRYGRTSKPLSRFDLGLGYNRYGRAPKPLSRFDLGTGYNRYGRAEEVTPSPEQADNSDVGGSTDGNWQSQRWQNQPGYGEPDSAGEDNESTGLMPYDKDDSALPARPISPRHIRDVMTPFRSWLPAHARSFDEATES</sequence>
<dbReference type="KEGG" id="bfo:118415183"/>
<evidence type="ECO:0000313" key="3">
    <source>
        <dbReference type="Proteomes" id="UP000001554"/>
    </source>
</evidence>
<proteinExistence type="predicted"/>
<evidence type="ECO:0000256" key="1">
    <source>
        <dbReference type="SAM" id="MobiDB-lite"/>
    </source>
</evidence>
<reference evidence="4" key="2">
    <citation type="submission" date="2025-08" db="UniProtKB">
        <authorList>
            <consortium name="RefSeq"/>
        </authorList>
    </citation>
    <scope>IDENTIFICATION</scope>
    <source>
        <strain evidence="4">S238N-H82</strain>
        <tissue evidence="4">Testes</tissue>
    </source>
</reference>
<dbReference type="OMA" id="YNRYGRA"/>
<keyword evidence="3" id="KW-1185">Reference proteome</keyword>
<dbReference type="AlphaFoldDB" id="A0A9J7L3K7"/>
<accession>A0A9J7L3K7</accession>